<evidence type="ECO:0000259" key="10">
    <source>
        <dbReference type="PROSITE" id="PS50089"/>
    </source>
</evidence>
<keyword evidence="5 8" id="KW-0863">Zinc-finger</keyword>
<keyword evidence="3" id="KW-0808">Transferase</keyword>
<feature type="domain" description="RING-type" evidence="10">
    <location>
        <begin position="581"/>
        <end position="622"/>
    </location>
</feature>
<sequence length="633" mass="70380">MGQRNMLCTNQMIDLEMDQQSQGYLHPESCILLGGVTNFRPPDIPTMLTASGNTINRDAHLADRYDGAMFYGMPQYHGVHPHPQYHSPNLDLSVATAPNFYVPYMTPSSGIPISHASCDQLSSSNNYGVIGVSADEYGTNSHFMDNARSSYKRKNAEGNPGNFHYLNASASSSSSVPPMNTRHPEGVALMDATSFTPPHYRGTSASSIREVGSQRSVRNRLGSVGLDPALTHNPNHFIQGNYLGQPYQPGGSLWLDQHLSNGSTDAGASGWTQTPTIPYMHGNFYVPHYFYSLVSLCMTNPTFLEFVLSTTNGPIVEILSSLFHLLVGNNVNGVPIETGSMGPQRYHEPASNRSNASFSHPSPINPQHHNFHHLSPPIQGIRGHNINILPQAPAASFRVPTANASQSTMNLSQDGLDIGLRNPGSVQPTGLRMYRPHHEGVAPETTLRHRNLPRLRVLPTDASSHLHLHFCYFFSIIYYYEWLSLVHKDFIGEKDHFGVAILGFPDYYEVENYADHHRDMRLDIEDMSYEELLALGERIGNVNTGLSDATIRNQLKTRTYLSSPCSINLEVSFMDQEADSCIICQDDYKRKEKIASLDCGHEYHADCLKKWLRVKNVCPICKSEALTMEGKDV</sequence>
<protein>
    <recommendedName>
        <fullName evidence="2">RING-type E3 ubiquitin transferase</fullName>
        <ecNumber evidence="2">2.3.2.27</ecNumber>
    </recommendedName>
</protein>
<gene>
    <name evidence="11" type="ORF">POTOM_002886</name>
</gene>
<keyword evidence="4" id="KW-0479">Metal-binding</keyword>
<evidence type="ECO:0000256" key="6">
    <source>
        <dbReference type="ARBA" id="ARBA00022786"/>
    </source>
</evidence>
<evidence type="ECO:0000256" key="1">
    <source>
        <dbReference type="ARBA" id="ARBA00000900"/>
    </source>
</evidence>
<dbReference type="SMART" id="SM00184">
    <property type="entry name" value="RING"/>
    <property type="match status" value="1"/>
</dbReference>
<dbReference type="OrthoDB" id="8062037at2759"/>
<feature type="region of interest" description="Disordered" evidence="9">
    <location>
        <begin position="342"/>
        <end position="376"/>
    </location>
</feature>
<dbReference type="InterPro" id="IPR001841">
    <property type="entry name" value="Znf_RING"/>
</dbReference>
<evidence type="ECO:0000313" key="11">
    <source>
        <dbReference type="EMBL" id="KAG6793671.1"/>
    </source>
</evidence>
<dbReference type="GO" id="GO:0008270">
    <property type="term" value="F:zinc ion binding"/>
    <property type="evidence" value="ECO:0007669"/>
    <property type="project" value="UniProtKB-KW"/>
</dbReference>
<keyword evidence="7" id="KW-0862">Zinc</keyword>
<keyword evidence="12" id="KW-1185">Reference proteome</keyword>
<keyword evidence="6" id="KW-0833">Ubl conjugation pathway</keyword>
<evidence type="ECO:0000256" key="5">
    <source>
        <dbReference type="ARBA" id="ARBA00022771"/>
    </source>
</evidence>
<dbReference type="AlphaFoldDB" id="A0A8X8DKR8"/>
<dbReference type="Proteomes" id="UP000886885">
    <property type="component" value="Chromosome 1A"/>
</dbReference>
<dbReference type="EMBL" id="JAAWWB010000001">
    <property type="protein sequence ID" value="KAG6793671.1"/>
    <property type="molecule type" value="Genomic_DNA"/>
</dbReference>
<name>A0A8X8DKR8_POPTO</name>
<evidence type="ECO:0000256" key="7">
    <source>
        <dbReference type="ARBA" id="ARBA00022833"/>
    </source>
</evidence>
<dbReference type="EC" id="2.3.2.27" evidence="2"/>
<accession>A0A8X8DKR8</accession>
<evidence type="ECO:0000256" key="8">
    <source>
        <dbReference type="PROSITE-ProRule" id="PRU00175"/>
    </source>
</evidence>
<dbReference type="GO" id="GO:0005634">
    <property type="term" value="C:nucleus"/>
    <property type="evidence" value="ECO:0007669"/>
    <property type="project" value="TreeGrafter"/>
</dbReference>
<dbReference type="CDD" id="cd16469">
    <property type="entry name" value="RING-H2_RNF24-like"/>
    <property type="match status" value="1"/>
</dbReference>
<evidence type="ECO:0000256" key="4">
    <source>
        <dbReference type="ARBA" id="ARBA00022723"/>
    </source>
</evidence>
<dbReference type="Pfam" id="PF13639">
    <property type="entry name" value="zf-RING_2"/>
    <property type="match status" value="1"/>
</dbReference>
<evidence type="ECO:0000256" key="9">
    <source>
        <dbReference type="SAM" id="MobiDB-lite"/>
    </source>
</evidence>
<dbReference type="PROSITE" id="PS50089">
    <property type="entry name" value="ZF_RING_2"/>
    <property type="match status" value="1"/>
</dbReference>
<proteinExistence type="predicted"/>
<organism evidence="11 12">
    <name type="scientific">Populus tomentosa</name>
    <name type="common">Chinese white poplar</name>
    <dbReference type="NCBI Taxonomy" id="118781"/>
    <lineage>
        <taxon>Eukaryota</taxon>
        <taxon>Viridiplantae</taxon>
        <taxon>Streptophyta</taxon>
        <taxon>Embryophyta</taxon>
        <taxon>Tracheophyta</taxon>
        <taxon>Spermatophyta</taxon>
        <taxon>Magnoliopsida</taxon>
        <taxon>eudicotyledons</taxon>
        <taxon>Gunneridae</taxon>
        <taxon>Pentapetalae</taxon>
        <taxon>rosids</taxon>
        <taxon>fabids</taxon>
        <taxon>Malpighiales</taxon>
        <taxon>Salicaceae</taxon>
        <taxon>Saliceae</taxon>
        <taxon>Populus</taxon>
    </lineage>
</organism>
<dbReference type="GO" id="GO:0061630">
    <property type="term" value="F:ubiquitin protein ligase activity"/>
    <property type="evidence" value="ECO:0007669"/>
    <property type="project" value="UniProtKB-EC"/>
</dbReference>
<evidence type="ECO:0000256" key="2">
    <source>
        <dbReference type="ARBA" id="ARBA00012483"/>
    </source>
</evidence>
<reference evidence="11" key="1">
    <citation type="journal article" date="2020" name="bioRxiv">
        <title>Hybrid origin of Populus tomentosa Carr. identified through genome sequencing and phylogenomic analysis.</title>
        <authorList>
            <person name="An X."/>
            <person name="Gao K."/>
            <person name="Chen Z."/>
            <person name="Li J."/>
            <person name="Yang X."/>
            <person name="Yang X."/>
            <person name="Zhou J."/>
            <person name="Guo T."/>
            <person name="Zhao T."/>
            <person name="Huang S."/>
            <person name="Miao D."/>
            <person name="Khan W.U."/>
            <person name="Rao P."/>
            <person name="Ye M."/>
            <person name="Lei B."/>
            <person name="Liao W."/>
            <person name="Wang J."/>
            <person name="Ji L."/>
            <person name="Li Y."/>
            <person name="Guo B."/>
            <person name="Mustafa N.S."/>
            <person name="Li S."/>
            <person name="Yun Q."/>
            <person name="Keller S.R."/>
            <person name="Mao J."/>
            <person name="Zhang R."/>
            <person name="Strauss S.H."/>
        </authorList>
    </citation>
    <scope>NUCLEOTIDE SEQUENCE</scope>
    <source>
        <strain evidence="11">GM15</strain>
        <tissue evidence="11">Leaf</tissue>
    </source>
</reference>
<comment type="caution">
    <text evidence="11">The sequence shown here is derived from an EMBL/GenBank/DDBJ whole genome shotgun (WGS) entry which is preliminary data.</text>
</comment>
<evidence type="ECO:0000256" key="3">
    <source>
        <dbReference type="ARBA" id="ARBA00022679"/>
    </source>
</evidence>
<dbReference type="PANTHER" id="PTHR22937:SF222">
    <property type="entry name" value="RING-TYPE E3 UBIQUITIN TRANSFERASE"/>
    <property type="match status" value="1"/>
</dbReference>
<dbReference type="InterPro" id="IPR045191">
    <property type="entry name" value="MBR1/2-like"/>
</dbReference>
<feature type="compositionally biased region" description="Polar residues" evidence="9">
    <location>
        <begin position="351"/>
        <end position="368"/>
    </location>
</feature>
<dbReference type="PANTHER" id="PTHR22937">
    <property type="entry name" value="E3 UBIQUITIN-PROTEIN LIGASE RNF165"/>
    <property type="match status" value="1"/>
</dbReference>
<dbReference type="FunFam" id="3.30.40.10:FF:000615">
    <property type="entry name" value="E3 ubiquitin ligase BIG BROTHER"/>
    <property type="match status" value="1"/>
</dbReference>
<comment type="catalytic activity">
    <reaction evidence="1">
        <text>S-ubiquitinyl-[E2 ubiquitin-conjugating enzyme]-L-cysteine + [acceptor protein]-L-lysine = [E2 ubiquitin-conjugating enzyme]-L-cysteine + N(6)-ubiquitinyl-[acceptor protein]-L-lysine.</text>
        <dbReference type="EC" id="2.3.2.27"/>
    </reaction>
</comment>
<evidence type="ECO:0000313" key="12">
    <source>
        <dbReference type="Proteomes" id="UP000886885"/>
    </source>
</evidence>